<keyword evidence="2" id="KW-1185">Reference proteome</keyword>
<evidence type="ECO:0000313" key="1">
    <source>
        <dbReference type="EMBL" id="GAA4672969.1"/>
    </source>
</evidence>
<sequence>MMVAGLVAVSGTTASAAPRCGYQGCIPTESAPNPKPKPGKNKARINVTVGTQGNAVPRGQVKIVLTSPNGTKRTVIVDYPAKKFTIFNNLRKGRYTVTMTYLPGKNTRFARSSETANFRI</sequence>
<accession>A0ABP8VVI0</accession>
<evidence type="ECO:0000313" key="2">
    <source>
        <dbReference type="Proteomes" id="UP001500621"/>
    </source>
</evidence>
<dbReference type="EMBL" id="BAABIM010000001">
    <property type="protein sequence ID" value="GAA4672969.1"/>
    <property type="molecule type" value="Genomic_DNA"/>
</dbReference>
<protein>
    <recommendedName>
        <fullName evidence="3">Carboxypeptidase regulatory-like domain-containing protein</fullName>
    </recommendedName>
</protein>
<name>A0ABP8VVI0_9ACTN</name>
<comment type="caution">
    <text evidence="1">The sequence shown here is derived from an EMBL/GenBank/DDBJ whole genome shotgun (WGS) entry which is preliminary data.</text>
</comment>
<reference evidence="2" key="1">
    <citation type="journal article" date="2019" name="Int. J. Syst. Evol. Microbiol.">
        <title>The Global Catalogue of Microorganisms (GCM) 10K type strain sequencing project: providing services to taxonomists for standard genome sequencing and annotation.</title>
        <authorList>
            <consortium name="The Broad Institute Genomics Platform"/>
            <consortium name="The Broad Institute Genome Sequencing Center for Infectious Disease"/>
            <person name="Wu L."/>
            <person name="Ma J."/>
        </authorList>
    </citation>
    <scope>NUCLEOTIDE SEQUENCE [LARGE SCALE GENOMIC DNA]</scope>
    <source>
        <strain evidence="2">JCM 18127</strain>
    </source>
</reference>
<evidence type="ECO:0008006" key="3">
    <source>
        <dbReference type="Google" id="ProtNLM"/>
    </source>
</evidence>
<gene>
    <name evidence="1" type="ORF">GCM10023226_07400</name>
</gene>
<dbReference type="Proteomes" id="UP001500621">
    <property type="component" value="Unassembled WGS sequence"/>
</dbReference>
<proteinExistence type="predicted"/>
<organism evidence="1 2">
    <name type="scientific">Nocardioides nanhaiensis</name>
    <dbReference type="NCBI Taxonomy" id="1476871"/>
    <lineage>
        <taxon>Bacteria</taxon>
        <taxon>Bacillati</taxon>
        <taxon>Actinomycetota</taxon>
        <taxon>Actinomycetes</taxon>
        <taxon>Propionibacteriales</taxon>
        <taxon>Nocardioidaceae</taxon>
        <taxon>Nocardioides</taxon>
    </lineage>
</organism>